<dbReference type="Proteomes" id="UP000002037">
    <property type="component" value="Unassembled WGS sequence"/>
</dbReference>
<feature type="compositionally biased region" description="Polar residues" evidence="1">
    <location>
        <begin position="195"/>
        <end position="205"/>
    </location>
</feature>
<dbReference type="KEGG" id="ctp:CTRG_05516"/>
<organism evidence="2 3">
    <name type="scientific">Candida tropicalis (strain ATCC MYA-3404 / T1)</name>
    <name type="common">Yeast</name>
    <dbReference type="NCBI Taxonomy" id="294747"/>
    <lineage>
        <taxon>Eukaryota</taxon>
        <taxon>Fungi</taxon>
        <taxon>Dikarya</taxon>
        <taxon>Ascomycota</taxon>
        <taxon>Saccharomycotina</taxon>
        <taxon>Pichiomycetes</taxon>
        <taxon>Debaryomycetaceae</taxon>
        <taxon>Candida/Lodderomyces clade</taxon>
        <taxon>Candida</taxon>
    </lineage>
</organism>
<dbReference type="Pfam" id="PF09729">
    <property type="entry name" value="Gti1_Pac2"/>
    <property type="match status" value="1"/>
</dbReference>
<evidence type="ECO:0008006" key="4">
    <source>
        <dbReference type="Google" id="ProtNLM"/>
    </source>
</evidence>
<feature type="compositionally biased region" description="Low complexity" evidence="1">
    <location>
        <begin position="156"/>
        <end position="170"/>
    </location>
</feature>
<reference evidence="2 3" key="1">
    <citation type="journal article" date="2009" name="Nature">
        <title>Evolution of pathogenicity and sexual reproduction in eight Candida genomes.</title>
        <authorList>
            <person name="Butler G."/>
            <person name="Rasmussen M.D."/>
            <person name="Lin M.F."/>
            <person name="Santos M.A."/>
            <person name="Sakthikumar S."/>
            <person name="Munro C.A."/>
            <person name="Rheinbay E."/>
            <person name="Grabherr M."/>
            <person name="Forche A."/>
            <person name="Reedy J.L."/>
            <person name="Agrafioti I."/>
            <person name="Arnaud M.B."/>
            <person name="Bates S."/>
            <person name="Brown A.J."/>
            <person name="Brunke S."/>
            <person name="Costanzo M.C."/>
            <person name="Fitzpatrick D.A."/>
            <person name="de Groot P.W."/>
            <person name="Harris D."/>
            <person name="Hoyer L.L."/>
            <person name="Hube B."/>
            <person name="Klis F.M."/>
            <person name="Kodira C."/>
            <person name="Lennard N."/>
            <person name="Logue M.E."/>
            <person name="Martin R."/>
            <person name="Neiman A.M."/>
            <person name="Nikolaou E."/>
            <person name="Quail M.A."/>
            <person name="Quinn J."/>
            <person name="Santos M.C."/>
            <person name="Schmitzberger F.F."/>
            <person name="Sherlock G."/>
            <person name="Shah P."/>
            <person name="Silverstein K.A."/>
            <person name="Skrzypek M.S."/>
            <person name="Soll D."/>
            <person name="Staggs R."/>
            <person name="Stansfield I."/>
            <person name="Stumpf M.P."/>
            <person name="Sudbery P.E."/>
            <person name="Srikantha T."/>
            <person name="Zeng Q."/>
            <person name="Berman J."/>
            <person name="Berriman M."/>
            <person name="Heitman J."/>
            <person name="Gow N.A."/>
            <person name="Lorenz M.C."/>
            <person name="Birren B.W."/>
            <person name="Kellis M."/>
            <person name="Cuomo C.A."/>
        </authorList>
    </citation>
    <scope>NUCLEOTIDE SEQUENCE [LARGE SCALE GENOMIC DNA]</scope>
    <source>
        <strain evidence="3">ATCC MYA-3404 / T1</strain>
    </source>
</reference>
<feature type="region of interest" description="Disordered" evidence="1">
    <location>
        <begin position="224"/>
        <end position="294"/>
    </location>
</feature>
<dbReference type="HOGENOM" id="CLU_070102_0_0_1"/>
<feature type="compositionally biased region" description="Polar residues" evidence="1">
    <location>
        <begin position="261"/>
        <end position="270"/>
    </location>
</feature>
<name>C5MHG2_CANTT</name>
<feature type="region of interest" description="Disordered" evidence="1">
    <location>
        <begin position="153"/>
        <end position="205"/>
    </location>
</feature>
<dbReference type="PANTHER" id="PTHR28027">
    <property type="entry name" value="TRANSCRIPTIONAL REGULATOR MIT1"/>
    <property type="match status" value="1"/>
</dbReference>
<dbReference type="InterPro" id="IPR018608">
    <property type="entry name" value="Gti1/Pac2"/>
</dbReference>
<keyword evidence="3" id="KW-1185">Reference proteome</keyword>
<dbReference type="EMBL" id="GG692402">
    <property type="protein sequence ID" value="EER31064.1"/>
    <property type="molecule type" value="Genomic_DNA"/>
</dbReference>
<evidence type="ECO:0000313" key="2">
    <source>
        <dbReference type="EMBL" id="EER31064.1"/>
    </source>
</evidence>
<feature type="compositionally biased region" description="Low complexity" evidence="1">
    <location>
        <begin position="239"/>
        <end position="260"/>
    </location>
</feature>
<evidence type="ECO:0000313" key="3">
    <source>
        <dbReference type="Proteomes" id="UP000002037"/>
    </source>
</evidence>
<dbReference type="GO" id="GO:0003677">
    <property type="term" value="F:DNA binding"/>
    <property type="evidence" value="ECO:0007669"/>
    <property type="project" value="TreeGrafter"/>
</dbReference>
<proteinExistence type="predicted"/>
<dbReference type="RefSeq" id="XP_002551218.1">
    <property type="nucleotide sequence ID" value="XM_002551172.1"/>
</dbReference>
<dbReference type="GeneID" id="8300650"/>
<sequence length="343" mass="39367">MLIISEFNPQLMQSDDSEEEVDYQFNDATNLNQVVTYRGKIKSLYDALLIIESCRLQIFPIITRRLTGIERTKFIRPNTIFVWNETQCGMKRWTDGKLWSASKVYNGNFLIYKQLNKKTKKEEPNGLIKQSFSLVTKDNQRYHLISYYENDPRMFNKSPSSNSNNTSITSMRRIESSESEGDQSKNSLNDEEVQIPSQDPKLSQLRLSNTIYPDSLLNSVFKRKNQHHHHHHHHHHQRQQQTSSLNIPSPASSSSAYSPIERNSYSPSMDSTYSTSTVSTTSVSTPKSSLLTPLTTFPKNIESKNFNESSLLPPPSVSNFNSSLMKDYDLNTVRVLNKGGWLK</sequence>
<gene>
    <name evidence="2" type="ORF">CTRG_05516</name>
</gene>
<dbReference type="AlphaFoldDB" id="C5MHG2"/>
<evidence type="ECO:0000256" key="1">
    <source>
        <dbReference type="SAM" id="MobiDB-lite"/>
    </source>
</evidence>
<dbReference type="OrthoDB" id="5572844at2759"/>
<feature type="compositionally biased region" description="Basic residues" evidence="1">
    <location>
        <begin position="224"/>
        <end position="238"/>
    </location>
</feature>
<dbReference type="VEuPathDB" id="FungiDB:CTRG_05516"/>
<protein>
    <recommendedName>
        <fullName evidence="4">cAMP-independent regulatory protein pac2</fullName>
    </recommendedName>
</protein>
<dbReference type="eggNOG" id="KOG4476">
    <property type="taxonomic scope" value="Eukaryota"/>
</dbReference>
<dbReference type="PANTHER" id="PTHR28027:SF1">
    <property type="entry name" value="CAMP INDEPENDENT REGULATORY PROTEIN (AFU_ORTHOLOGUE AFUA_3G09640)"/>
    <property type="match status" value="1"/>
</dbReference>
<accession>C5MHG2</accession>
<feature type="compositionally biased region" description="Low complexity" evidence="1">
    <location>
        <begin position="271"/>
        <end position="294"/>
    </location>
</feature>